<comment type="caution">
    <text evidence="1">The sequence shown here is derived from an EMBL/GenBank/DDBJ whole genome shotgun (WGS) entry which is preliminary data.</text>
</comment>
<dbReference type="AlphaFoldDB" id="A0ABD2WJB1"/>
<proteinExistence type="predicted"/>
<name>A0ABD2WJB1_9HYME</name>
<keyword evidence="2" id="KW-1185">Reference proteome</keyword>
<protein>
    <submittedName>
        <fullName evidence="1">Uncharacterized protein</fullName>
    </submittedName>
</protein>
<accession>A0ABD2WJB1</accession>
<evidence type="ECO:0000313" key="1">
    <source>
        <dbReference type="EMBL" id="KAL3392834.1"/>
    </source>
</evidence>
<sequence>MSEVSLEHVGKLEARAAEEQRAAVEEGRESRRACAAIAALRASSRDSSEQRRIGCDSSWLEASVKRELSPSEKRALTSADAAGRELSAREQAVQAWIEPSFHAEC</sequence>
<gene>
    <name evidence="1" type="ORF">TKK_012544</name>
</gene>
<reference evidence="1 2" key="1">
    <citation type="journal article" date="2024" name="bioRxiv">
        <title>A reference genome for Trichogramma kaykai: A tiny desert-dwelling parasitoid wasp with competing sex-ratio distorters.</title>
        <authorList>
            <person name="Culotta J."/>
            <person name="Lindsey A.R."/>
        </authorList>
    </citation>
    <scope>NUCLEOTIDE SEQUENCE [LARGE SCALE GENOMIC DNA]</scope>
    <source>
        <strain evidence="1 2">KSX58</strain>
    </source>
</reference>
<dbReference type="Proteomes" id="UP001627154">
    <property type="component" value="Unassembled WGS sequence"/>
</dbReference>
<dbReference type="EMBL" id="JBJJXI010000101">
    <property type="protein sequence ID" value="KAL3392834.1"/>
    <property type="molecule type" value="Genomic_DNA"/>
</dbReference>
<organism evidence="1 2">
    <name type="scientific">Trichogramma kaykai</name>
    <dbReference type="NCBI Taxonomy" id="54128"/>
    <lineage>
        <taxon>Eukaryota</taxon>
        <taxon>Metazoa</taxon>
        <taxon>Ecdysozoa</taxon>
        <taxon>Arthropoda</taxon>
        <taxon>Hexapoda</taxon>
        <taxon>Insecta</taxon>
        <taxon>Pterygota</taxon>
        <taxon>Neoptera</taxon>
        <taxon>Endopterygota</taxon>
        <taxon>Hymenoptera</taxon>
        <taxon>Apocrita</taxon>
        <taxon>Proctotrupomorpha</taxon>
        <taxon>Chalcidoidea</taxon>
        <taxon>Trichogrammatidae</taxon>
        <taxon>Trichogramma</taxon>
    </lineage>
</organism>
<evidence type="ECO:0000313" key="2">
    <source>
        <dbReference type="Proteomes" id="UP001627154"/>
    </source>
</evidence>